<gene>
    <name evidence="1" type="ORF">CBF32_07290</name>
</gene>
<sequence length="417" mass="49138">MTTTKKDFIPVLLGGDLNLYGMARSFYELTGKPVRTIASAQIAPTKYSSILDIEYIPEFDTDPTFIDKMREVIKEYENSDIPVILMGMGDWYTELISRHIDELSAHFICPYIDKELEKELENKESFYAICEKYNLPYPKTKVITRSMVEEKEKLQPFDFPIALKAVNSVTWNDFTSPIKEKVYIIDNMTEFNRVIHGIYKDGYEDDMILQEFVVGNESPMRVLNAYVDKNHQVKMMCLGNAVLEDPTPLGIGNYLGIIPDYNEEIFEQVKFFLEDIKYTGFANFDLKYDIKDNTYKYFEINLRQGRSSFFLTLNGINLAEWVVRDYVYDDLKDQDLFIADIPEDKGKLWLNAPVDVFEKYTPESPAKDVARKMVADKRFGYTFYYEKDKSFKRWLLLQRMFRYYRKVFKQYGHRLGR</sequence>
<dbReference type="EMBL" id="NGJX01000006">
    <property type="protein sequence ID" value="RSU01794.1"/>
    <property type="molecule type" value="Genomic_DNA"/>
</dbReference>
<comment type="caution">
    <text evidence="1">The sequence shown here is derived from an EMBL/GenBank/DDBJ whole genome shotgun (WGS) entry which is preliminary data.</text>
</comment>
<dbReference type="GO" id="GO:0046872">
    <property type="term" value="F:metal ion binding"/>
    <property type="evidence" value="ECO:0007669"/>
    <property type="project" value="InterPro"/>
</dbReference>
<dbReference type="OrthoDB" id="5420347at2"/>
<dbReference type="SUPFAM" id="SSF56059">
    <property type="entry name" value="Glutathione synthetase ATP-binding domain-like"/>
    <property type="match status" value="1"/>
</dbReference>
<dbReference type="InterPro" id="IPR011761">
    <property type="entry name" value="ATP-grasp"/>
</dbReference>
<keyword evidence="1" id="KW-0436">Ligase</keyword>
<name>A0A369AVW9_9ENTE</name>
<proteinExistence type="predicted"/>
<dbReference type="GeneID" id="63146458"/>
<evidence type="ECO:0000313" key="1">
    <source>
        <dbReference type="EMBL" id="RSU01794.1"/>
    </source>
</evidence>
<dbReference type="Gene3D" id="3.30.470.20">
    <property type="entry name" value="ATP-grasp fold, B domain"/>
    <property type="match status" value="1"/>
</dbReference>
<keyword evidence="2" id="KW-1185">Reference proteome</keyword>
<dbReference type="AlphaFoldDB" id="A0A369AVW9"/>
<dbReference type="Proteomes" id="UP000288197">
    <property type="component" value="Unassembled WGS sequence"/>
</dbReference>
<dbReference type="PROSITE" id="PS50975">
    <property type="entry name" value="ATP_GRASP"/>
    <property type="match status" value="1"/>
</dbReference>
<reference evidence="1 2" key="1">
    <citation type="submission" date="2017-05" db="EMBL/GenBank/DDBJ databases">
        <title>Vagococcus spp. assemblies.</title>
        <authorList>
            <person name="Gulvik C.A."/>
        </authorList>
    </citation>
    <scope>NUCLEOTIDE SEQUENCE [LARGE SCALE GENOMIC DNA]</scope>
    <source>
        <strain evidence="1 2">NCFB 2497</strain>
    </source>
</reference>
<dbReference type="GO" id="GO:0016874">
    <property type="term" value="F:ligase activity"/>
    <property type="evidence" value="ECO:0007669"/>
    <property type="project" value="UniProtKB-KW"/>
</dbReference>
<organism evidence="1 2">
    <name type="scientific">Vagococcus fluvialis</name>
    <dbReference type="NCBI Taxonomy" id="2738"/>
    <lineage>
        <taxon>Bacteria</taxon>
        <taxon>Bacillati</taxon>
        <taxon>Bacillota</taxon>
        <taxon>Bacilli</taxon>
        <taxon>Lactobacillales</taxon>
        <taxon>Enterococcaceae</taxon>
        <taxon>Vagococcus</taxon>
    </lineage>
</organism>
<protein>
    <submittedName>
        <fullName evidence="1">Carboxylate--amine ligase</fullName>
    </submittedName>
</protein>
<accession>A0A369AVW9</accession>
<dbReference type="GO" id="GO:0005524">
    <property type="term" value="F:ATP binding"/>
    <property type="evidence" value="ECO:0007669"/>
    <property type="project" value="UniProtKB-UniRule"/>
</dbReference>
<evidence type="ECO:0000313" key="2">
    <source>
        <dbReference type="Proteomes" id="UP000288197"/>
    </source>
</evidence>
<dbReference type="RefSeq" id="WP_114289674.1">
    <property type="nucleotide sequence ID" value="NZ_CP081459.1"/>
</dbReference>